<feature type="transmembrane region" description="Helical" evidence="1">
    <location>
        <begin position="279"/>
        <end position="299"/>
    </location>
</feature>
<sequence length="897" mass="103997">MAGIGFEFRKLFSESDSTLGDLKAIAYSTLISVGPWLITTISLNFLMHISREYIFIRDERVLFMSTVLYCFIFSQLLATPWQYVVTRYMSDCIYQKRSNELRKTYIGIIKVIIIMAFIIGSLFLRNSPLPYYYKKMAVILFTLLSASWIGMCFVNVLKNYKFVAFSYFIGNLLAMVLGFYLIKNPINFPENFLATNLIFAYAMGILLTFLLLSYYLLSAFKERGGTEFGFLKYLKGYSSLFFMGLFYILGIWVHLFIVWTKGDHYIIAGTFTASPFYEVALFYAFFITIPSMVYFVVFLETKFFPDYKTYYAHISYKGTLDDIDKSLATMMDVLKREMFYCMEMQFFISISFALLSKLIFENYGLDLYLLDLFRISLFSAFCAVFISMIITIFLYFDARIQALMVSFVFFLTDLLFSLYFVKFGNEYTGLGFFLSSFITLLFANILLNRLFKNISYTTFYRQNFKKIIRSPLINILDKFLSRKGYLPVIVIILLSGFLNGCSRYDERGFNNITKHNWHTMSTYDFSGYDIQGYNSDGADKRGFTSLGWNIYTDSPYDYYSFDFYGRHSVTGTSFDENGFDASGYNSETGSVYNKDGFKREGIHIDTGTAFNKDGWGMYGVNKDTGEYYDSNGYNIQGYDREGYDRKGKDAEGFDREGWNENGVFKYTGTTVDYRGFEKDGYNPATKSKYDERGFDFKGIHNKTGTKYDLLKFDTEGIHKDTKTEFDVNGWTWYGLNSETRDYYDVNGYNKEGYDKSGYDDRGLDSDGYNRSGWSRKGIFKGTGTRYDYYGFDVRGINKETGSRYDEYGWNSRGISKKTGTKYDSLGFDRNGLHQTTGKNYSRDGWKNDATHIVTGTGYDPKGYDIYGYDKDGYDRRGYNFSGIDRNGFDRDGRYIGE</sequence>
<dbReference type="EMBL" id="CP002281">
    <property type="protein sequence ID" value="ADO83028.1"/>
    <property type="molecule type" value="Genomic_DNA"/>
</dbReference>
<feature type="transmembrane region" description="Helical" evidence="1">
    <location>
        <begin position="194"/>
        <end position="217"/>
    </location>
</feature>
<dbReference type="eggNOG" id="COG5263">
    <property type="taxonomic scope" value="Bacteria"/>
</dbReference>
<feature type="transmembrane region" description="Helical" evidence="1">
    <location>
        <begin position="164"/>
        <end position="182"/>
    </location>
</feature>
<keyword evidence="1" id="KW-0472">Membrane</keyword>
<name>E3H9B9_ILYPC</name>
<feature type="transmembrane region" description="Helical" evidence="1">
    <location>
        <begin position="484"/>
        <end position="500"/>
    </location>
</feature>
<dbReference type="STRING" id="572544.Ilyop_1247"/>
<proteinExistence type="predicted"/>
<dbReference type="Pfam" id="PF16933">
    <property type="entry name" value="PelG"/>
    <property type="match status" value="1"/>
</dbReference>
<organism evidence="2 3">
    <name type="scientific">Ilyobacter polytropus (strain ATCC 51220 / DSM 2926 / LMG 16218 / CuHBu1)</name>
    <dbReference type="NCBI Taxonomy" id="572544"/>
    <lineage>
        <taxon>Bacteria</taxon>
        <taxon>Fusobacteriati</taxon>
        <taxon>Fusobacteriota</taxon>
        <taxon>Fusobacteriia</taxon>
        <taxon>Fusobacteriales</taxon>
        <taxon>Fusobacteriaceae</taxon>
        <taxon>Ilyobacter</taxon>
    </lineage>
</organism>
<feature type="transmembrane region" description="Helical" evidence="1">
    <location>
        <begin position="372"/>
        <end position="396"/>
    </location>
</feature>
<feature type="transmembrane region" description="Helical" evidence="1">
    <location>
        <begin position="339"/>
        <end position="360"/>
    </location>
</feature>
<feature type="transmembrane region" description="Helical" evidence="1">
    <location>
        <begin position="24"/>
        <end position="49"/>
    </location>
</feature>
<feature type="transmembrane region" description="Helical" evidence="1">
    <location>
        <begin position="136"/>
        <end position="157"/>
    </location>
</feature>
<feature type="transmembrane region" description="Helical" evidence="1">
    <location>
        <begin position="403"/>
        <end position="421"/>
    </location>
</feature>
<keyword evidence="3" id="KW-1185">Reference proteome</keyword>
<gene>
    <name evidence="2" type="ordered locus">Ilyop_1247</name>
</gene>
<keyword evidence="1" id="KW-0812">Transmembrane</keyword>
<feature type="transmembrane region" description="Helical" evidence="1">
    <location>
        <begin position="105"/>
        <end position="124"/>
    </location>
</feature>
<dbReference type="KEGG" id="ipo:Ilyop_1247"/>
<evidence type="ECO:0000313" key="3">
    <source>
        <dbReference type="Proteomes" id="UP000006875"/>
    </source>
</evidence>
<dbReference type="OrthoDB" id="37830at2"/>
<evidence type="ECO:0000313" key="2">
    <source>
        <dbReference type="EMBL" id="ADO83028.1"/>
    </source>
</evidence>
<protein>
    <submittedName>
        <fullName evidence="2">Uncharacterized protein</fullName>
    </submittedName>
</protein>
<dbReference type="AlphaFoldDB" id="E3H9B9"/>
<dbReference type="RefSeq" id="WP_013387695.1">
    <property type="nucleotide sequence ID" value="NC_014632.1"/>
</dbReference>
<feature type="transmembrane region" description="Helical" evidence="1">
    <location>
        <begin position="61"/>
        <end position="84"/>
    </location>
</feature>
<keyword evidence="1" id="KW-1133">Transmembrane helix</keyword>
<feature type="transmembrane region" description="Helical" evidence="1">
    <location>
        <begin position="427"/>
        <end position="447"/>
    </location>
</feature>
<evidence type="ECO:0000256" key="1">
    <source>
        <dbReference type="SAM" id="Phobius"/>
    </source>
</evidence>
<dbReference type="InterPro" id="IPR031617">
    <property type="entry name" value="PelG"/>
</dbReference>
<dbReference type="Proteomes" id="UP000006875">
    <property type="component" value="Chromosome"/>
</dbReference>
<dbReference type="eggNOG" id="COG4267">
    <property type="taxonomic scope" value="Bacteria"/>
</dbReference>
<dbReference type="HOGENOM" id="CLU_361994_0_0_0"/>
<reference evidence="2 3" key="1">
    <citation type="journal article" date="2010" name="Stand. Genomic Sci.">
        <title>Complete genome sequence of Ilyobacter polytropus type strain (CuHbu1).</title>
        <authorList>
            <person name="Sikorski J."/>
            <person name="Chertkov O."/>
            <person name="Lapidus A."/>
            <person name="Nolan M."/>
            <person name="Lucas S."/>
            <person name="Del Rio T.G."/>
            <person name="Tice H."/>
            <person name="Cheng J.F."/>
            <person name="Tapia R."/>
            <person name="Han C."/>
            <person name="Goodwin L."/>
            <person name="Pitluck S."/>
            <person name="Liolios K."/>
            <person name="Ivanova N."/>
            <person name="Mavromatis K."/>
            <person name="Mikhailova N."/>
            <person name="Pati A."/>
            <person name="Chen A."/>
            <person name="Palaniappan K."/>
            <person name="Land M."/>
            <person name="Hauser L."/>
            <person name="Chang Y.J."/>
            <person name="Jeffries C.D."/>
            <person name="Brambilla E."/>
            <person name="Yasawong M."/>
            <person name="Rohde M."/>
            <person name="Pukall R."/>
            <person name="Spring S."/>
            <person name="Goker M."/>
            <person name="Woyke T."/>
            <person name="Bristow J."/>
            <person name="Eisen J.A."/>
            <person name="Markowitz V."/>
            <person name="Hugenholtz P."/>
            <person name="Kyrpides N.C."/>
            <person name="Klenk H.P."/>
        </authorList>
    </citation>
    <scope>NUCLEOTIDE SEQUENCE [LARGE SCALE GENOMIC DNA]</scope>
    <source>
        <strain evidence="3">ATCC 51220 / DSM 2926 / LMG 16218 / CuHBu1</strain>
    </source>
</reference>
<accession>E3H9B9</accession>
<feature type="transmembrane region" description="Helical" evidence="1">
    <location>
        <begin position="237"/>
        <end position="259"/>
    </location>
</feature>